<name>A0ABS9YFW4_9ACTN</name>
<keyword evidence="3" id="KW-1185">Reference proteome</keyword>
<feature type="compositionally biased region" description="Low complexity" evidence="1">
    <location>
        <begin position="253"/>
        <end position="263"/>
    </location>
</feature>
<dbReference type="Proteomes" id="UP001165269">
    <property type="component" value="Unassembled WGS sequence"/>
</dbReference>
<dbReference type="EMBL" id="JALDAY010000011">
    <property type="protein sequence ID" value="MCI3276126.1"/>
    <property type="molecule type" value="Genomic_DNA"/>
</dbReference>
<evidence type="ECO:0000256" key="1">
    <source>
        <dbReference type="SAM" id="MobiDB-lite"/>
    </source>
</evidence>
<reference evidence="2" key="1">
    <citation type="submission" date="2022-03" db="EMBL/GenBank/DDBJ databases">
        <title>Streptomyces 7R015 and 7R016 isolated from Barleria lupulina in Thailand.</title>
        <authorList>
            <person name="Kanchanasin P."/>
            <person name="Phongsopitanun W."/>
            <person name="Tanasupawat S."/>
        </authorList>
    </citation>
    <scope>NUCLEOTIDE SEQUENCE</scope>
    <source>
        <strain evidence="2">7R015</strain>
    </source>
</reference>
<proteinExistence type="predicted"/>
<sequence length="263" mass="28222">MSFKEPGGYGGDARRRRRRISLLPEVLPFDAPRALAEAAQHWDNPAVLSKKVSELIENLSPDTTRRPASPSAAEFAHRTARSTLVKELKSLNVELRSQNFPAATRQRVFAGAFRPGEATESHPGERAVSLGFEIASLLSLRDAGAEAWASKALSEATRDSSREIKAAVKVTQYLLGPSLLTIATDLTRILGEAVAGINAQRLQECVKNVSQAASELRAHPAPPEDLPPPPSSVSPPSPHQLPEPPSPRRGKGRPSTPGLPSAH</sequence>
<comment type="caution">
    <text evidence="2">The sequence shown here is derived from an EMBL/GenBank/DDBJ whole genome shotgun (WGS) entry which is preliminary data.</text>
</comment>
<accession>A0ABS9YFW4</accession>
<evidence type="ECO:0000313" key="2">
    <source>
        <dbReference type="EMBL" id="MCI3276126.1"/>
    </source>
</evidence>
<dbReference type="RefSeq" id="WP_242772320.1">
    <property type="nucleotide sequence ID" value="NZ_JALDAY010000011.1"/>
</dbReference>
<feature type="region of interest" description="Disordered" evidence="1">
    <location>
        <begin position="212"/>
        <end position="263"/>
    </location>
</feature>
<gene>
    <name evidence="2" type="ORF">MQP27_34115</name>
</gene>
<evidence type="ECO:0000313" key="3">
    <source>
        <dbReference type="Proteomes" id="UP001165269"/>
    </source>
</evidence>
<protein>
    <submittedName>
        <fullName evidence="2">Uncharacterized protein</fullName>
    </submittedName>
</protein>
<organism evidence="2 3">
    <name type="scientific">Streptomyces cylindrosporus</name>
    <dbReference type="NCBI Taxonomy" id="2927583"/>
    <lineage>
        <taxon>Bacteria</taxon>
        <taxon>Bacillati</taxon>
        <taxon>Actinomycetota</taxon>
        <taxon>Actinomycetes</taxon>
        <taxon>Kitasatosporales</taxon>
        <taxon>Streptomycetaceae</taxon>
        <taxon>Streptomyces</taxon>
    </lineage>
</organism>
<feature type="compositionally biased region" description="Pro residues" evidence="1">
    <location>
        <begin position="220"/>
        <end position="247"/>
    </location>
</feature>